<organism evidence="6 7">
    <name type="scientific">Trichostrongylus colubriformis</name>
    <name type="common">Black scour worm</name>
    <dbReference type="NCBI Taxonomy" id="6319"/>
    <lineage>
        <taxon>Eukaryota</taxon>
        <taxon>Metazoa</taxon>
        <taxon>Ecdysozoa</taxon>
        <taxon>Nematoda</taxon>
        <taxon>Chromadorea</taxon>
        <taxon>Rhabditida</taxon>
        <taxon>Rhabditina</taxon>
        <taxon>Rhabditomorpha</taxon>
        <taxon>Strongyloidea</taxon>
        <taxon>Trichostrongylidae</taxon>
        <taxon>Trichostrongylus</taxon>
    </lineage>
</organism>
<evidence type="ECO:0000256" key="3">
    <source>
        <dbReference type="ARBA" id="ARBA00022295"/>
    </source>
</evidence>
<dbReference type="AlphaFoldDB" id="A0AAN8EVD8"/>
<evidence type="ECO:0000256" key="5">
    <source>
        <dbReference type="ARBA" id="ARBA00023228"/>
    </source>
</evidence>
<gene>
    <name evidence="6" type="ORF">GCK32_022731</name>
</gene>
<evidence type="ECO:0000256" key="1">
    <source>
        <dbReference type="ARBA" id="ARBA00004656"/>
    </source>
</evidence>
<sequence>MSGKVTLESRQRLPSKVQDLICDAALVMQHATTASGSSDMLNSSAKQICVTEQFVNATTTTLNKLDALLDVMEQQYDDIEDKVPVVSDLVATVQAIERNKYFTEEGRQNYSESDVDSTV</sequence>
<dbReference type="InterPro" id="IPR032143">
    <property type="entry name" value="BORCS7"/>
</dbReference>
<keyword evidence="5" id="KW-0458">Lysosome</keyword>
<name>A0AAN8EVD8_TRICO</name>
<comment type="subcellular location">
    <subcellularLocation>
        <location evidence="1">Lysosome membrane</location>
    </subcellularLocation>
</comment>
<dbReference type="GO" id="GO:0005765">
    <property type="term" value="C:lysosomal membrane"/>
    <property type="evidence" value="ECO:0007669"/>
    <property type="project" value="UniProtKB-SubCell"/>
</dbReference>
<comment type="similarity">
    <text evidence="2">Belongs to the BORCS7 family.</text>
</comment>
<evidence type="ECO:0000313" key="7">
    <source>
        <dbReference type="Proteomes" id="UP001331761"/>
    </source>
</evidence>
<dbReference type="Proteomes" id="UP001331761">
    <property type="component" value="Unassembled WGS sequence"/>
</dbReference>
<proteinExistence type="inferred from homology"/>
<evidence type="ECO:0000313" key="6">
    <source>
        <dbReference type="EMBL" id="KAK5965075.1"/>
    </source>
</evidence>
<keyword evidence="7" id="KW-1185">Reference proteome</keyword>
<evidence type="ECO:0000256" key="2">
    <source>
        <dbReference type="ARBA" id="ARBA00005433"/>
    </source>
</evidence>
<reference evidence="6 7" key="1">
    <citation type="submission" date="2019-10" db="EMBL/GenBank/DDBJ databases">
        <title>Assembly and Annotation for the nematode Trichostrongylus colubriformis.</title>
        <authorList>
            <person name="Martin J."/>
        </authorList>
    </citation>
    <scope>NUCLEOTIDE SEQUENCE [LARGE SCALE GENOMIC DNA]</scope>
    <source>
        <strain evidence="6">G859</strain>
        <tissue evidence="6">Whole worm</tissue>
    </source>
</reference>
<dbReference type="Pfam" id="PF16088">
    <property type="entry name" value="BORCS7"/>
    <property type="match status" value="1"/>
</dbReference>
<comment type="caution">
    <text evidence="6">The sequence shown here is derived from an EMBL/GenBank/DDBJ whole genome shotgun (WGS) entry which is preliminary data.</text>
</comment>
<evidence type="ECO:0000256" key="4">
    <source>
        <dbReference type="ARBA" id="ARBA00023136"/>
    </source>
</evidence>
<dbReference type="EMBL" id="WIXE01025017">
    <property type="protein sequence ID" value="KAK5965075.1"/>
    <property type="molecule type" value="Genomic_DNA"/>
</dbReference>
<accession>A0AAN8EVD8</accession>
<protein>
    <recommendedName>
        <fullName evidence="3">BLOC-1-related complex subunit 7</fullName>
    </recommendedName>
</protein>
<keyword evidence="4" id="KW-0472">Membrane</keyword>